<reference evidence="2" key="1">
    <citation type="submission" date="2007-07" db="EMBL/GenBank/DDBJ databases">
        <title>Complete genome sequence of Campylobacter hominis ATCC BAA-381, a commensal isolated from the human gastrointestinal tract.</title>
        <authorList>
            <person name="Fouts D.E."/>
            <person name="Mongodin E.F."/>
            <person name="Puiu D."/>
            <person name="Sebastian Y."/>
            <person name="Miller W.G."/>
            <person name="Mandrell R.E."/>
            <person name="Nelson K.E."/>
        </authorList>
    </citation>
    <scope>NUCLEOTIDE SEQUENCE [LARGE SCALE GENOMIC DNA]</scope>
    <source>
        <strain evidence="2">ATCC BAA-381 / LMG 19568 / NCTC 13146 / CH001A</strain>
    </source>
</reference>
<protein>
    <submittedName>
        <fullName evidence="1">Uncharacterized protein</fullName>
    </submittedName>
</protein>
<proteinExistence type="predicted"/>
<evidence type="ECO:0000313" key="1">
    <source>
        <dbReference type="EMBL" id="ABS51867.1"/>
    </source>
</evidence>
<accession>A7I2E5</accession>
<organism evidence="1 2">
    <name type="scientific">Campylobacter hominis (strain ATCC BAA-381 / DSM 21671 / CCUG 45161 / LMG 19568 / NCTC 13146 / CH001A)</name>
    <dbReference type="NCBI Taxonomy" id="360107"/>
    <lineage>
        <taxon>Bacteria</taxon>
        <taxon>Pseudomonadati</taxon>
        <taxon>Campylobacterota</taxon>
        <taxon>Epsilonproteobacteria</taxon>
        <taxon>Campylobacterales</taxon>
        <taxon>Campylobacteraceae</taxon>
        <taxon>Campylobacter</taxon>
    </lineage>
</organism>
<evidence type="ECO:0000313" key="2">
    <source>
        <dbReference type="Proteomes" id="UP000002407"/>
    </source>
</evidence>
<gene>
    <name evidence="1" type="ordered locus">CHAB381_1130</name>
</gene>
<dbReference type="Proteomes" id="UP000002407">
    <property type="component" value="Chromosome"/>
</dbReference>
<dbReference type="EMBL" id="CP000776">
    <property type="protein sequence ID" value="ABS51867.1"/>
    <property type="molecule type" value="Genomic_DNA"/>
</dbReference>
<dbReference type="AlphaFoldDB" id="A7I2E5"/>
<dbReference type="KEGG" id="cha:CHAB381_1130"/>
<keyword evidence="2" id="KW-1185">Reference proteome</keyword>
<sequence>MLIFYGICKKCLIARQKAVSKLKILYSGFSLIFNENLTKTMFNKNM</sequence>
<dbReference type="HOGENOM" id="CLU_3181350_0_0_7"/>
<name>A7I2E5_CAMHC</name>